<feature type="transmembrane region" description="Helical" evidence="1">
    <location>
        <begin position="59"/>
        <end position="79"/>
    </location>
</feature>
<dbReference type="RefSeq" id="WP_308727639.1">
    <property type="nucleotide sequence ID" value="NZ_JAJEQF010000003.1"/>
</dbReference>
<feature type="transmembrane region" description="Helical" evidence="1">
    <location>
        <begin position="6"/>
        <end position="23"/>
    </location>
</feature>
<proteinExistence type="predicted"/>
<comment type="caution">
    <text evidence="2">The sequence shown here is derived from an EMBL/GenBank/DDBJ whole genome shotgun (WGS) entry which is preliminary data.</text>
</comment>
<dbReference type="Proteomes" id="UP001199355">
    <property type="component" value="Unassembled WGS sequence"/>
</dbReference>
<feature type="transmembrane region" description="Helical" evidence="1">
    <location>
        <begin position="220"/>
        <end position="237"/>
    </location>
</feature>
<keyword evidence="1" id="KW-0472">Membrane</keyword>
<keyword evidence="1" id="KW-1133">Transmembrane helix</keyword>
<feature type="transmembrane region" description="Helical" evidence="1">
    <location>
        <begin position="146"/>
        <end position="177"/>
    </location>
</feature>
<sequence length="253" mass="26592">MPVGVIVDALAVVIGGIVGAVAGKKLKKDFIDNMNLILGCCSMCMGVSTIVLMQHMPAVVFAIILGTGLGLAVHFGKLINKGGLALQKGISRFVKTSSDVPEAEFEATLVTCITLFCASGTGIYGSIIAGMSADHSVLIAKAILDLFTAVVFACTLGMVTAAVAIPQFIIFFILFLLGGPIYNGLDLGTNTYIINDFKACGGFIMLATGFRMCKIKQFPVADMIPAMVLIFPIAIFWNDCVTPAVNMLAGMVH</sequence>
<protein>
    <submittedName>
        <fullName evidence="2">DUF554 domain-containing protein</fullName>
    </submittedName>
</protein>
<name>A0AAE3DMQ9_9FIRM</name>
<evidence type="ECO:0000256" key="1">
    <source>
        <dbReference type="SAM" id="Phobius"/>
    </source>
</evidence>
<gene>
    <name evidence="2" type="ORF">LKD45_02340</name>
</gene>
<dbReference type="Pfam" id="PF04474">
    <property type="entry name" value="DUF554"/>
    <property type="match status" value="1"/>
</dbReference>
<accession>A0AAE3DMQ9</accession>
<dbReference type="PANTHER" id="PTHR36111">
    <property type="entry name" value="INNER MEMBRANE PROTEIN-RELATED"/>
    <property type="match status" value="1"/>
</dbReference>
<dbReference type="EMBL" id="JAJEQF010000003">
    <property type="protein sequence ID" value="MCC2166548.1"/>
    <property type="molecule type" value="Genomic_DNA"/>
</dbReference>
<keyword evidence="3" id="KW-1185">Reference proteome</keyword>
<feature type="transmembrane region" description="Helical" evidence="1">
    <location>
        <begin position="35"/>
        <end position="53"/>
    </location>
</feature>
<dbReference type="AlphaFoldDB" id="A0AAE3DMQ9"/>
<evidence type="ECO:0000313" key="3">
    <source>
        <dbReference type="Proteomes" id="UP001199355"/>
    </source>
</evidence>
<dbReference type="PANTHER" id="PTHR36111:SF2">
    <property type="entry name" value="INNER MEMBRANE PROTEIN"/>
    <property type="match status" value="1"/>
</dbReference>
<organism evidence="2 3">
    <name type="scientific">Gallintestinimicrobium propionicum</name>
    <dbReference type="NCBI Taxonomy" id="2981770"/>
    <lineage>
        <taxon>Bacteria</taxon>
        <taxon>Bacillati</taxon>
        <taxon>Bacillota</taxon>
        <taxon>Clostridia</taxon>
        <taxon>Lachnospirales</taxon>
        <taxon>Lachnospiraceae</taxon>
        <taxon>Gallintestinimicrobium</taxon>
    </lineage>
</organism>
<dbReference type="InterPro" id="IPR007563">
    <property type="entry name" value="DUF554"/>
</dbReference>
<evidence type="ECO:0000313" key="2">
    <source>
        <dbReference type="EMBL" id="MCC2166548.1"/>
    </source>
</evidence>
<reference evidence="2 3" key="1">
    <citation type="submission" date="2021-10" db="EMBL/GenBank/DDBJ databases">
        <title>Anaerobic single-cell dispensing facilitates the cultivation of human gut bacteria.</title>
        <authorList>
            <person name="Afrizal A."/>
        </authorList>
    </citation>
    <scope>NUCLEOTIDE SEQUENCE [LARGE SCALE GENOMIC DNA]</scope>
    <source>
        <strain evidence="2 3">CLA-AA-H244</strain>
    </source>
</reference>
<keyword evidence="1" id="KW-0812">Transmembrane</keyword>